<dbReference type="PANTHER" id="PTHR30283:SF4">
    <property type="entry name" value="PEROXIDE STRESS RESISTANCE PROTEIN YAAA"/>
    <property type="match status" value="1"/>
</dbReference>
<gene>
    <name evidence="2" type="ORF">PM10SUCC1_29490</name>
</gene>
<dbReference type="RefSeq" id="WP_281837053.1">
    <property type="nucleotide sequence ID" value="NZ_BSDY01000018.1"/>
</dbReference>
<dbReference type="AlphaFoldDB" id="A0A9W6GNY0"/>
<dbReference type="GO" id="GO:0005829">
    <property type="term" value="C:cytosol"/>
    <property type="evidence" value="ECO:0007669"/>
    <property type="project" value="TreeGrafter"/>
</dbReference>
<dbReference type="Proteomes" id="UP001144471">
    <property type="component" value="Unassembled WGS sequence"/>
</dbReference>
<comment type="similarity">
    <text evidence="1">Belongs to the UPF0246 family.</text>
</comment>
<reference evidence="2" key="1">
    <citation type="submission" date="2022-12" db="EMBL/GenBank/DDBJ databases">
        <title>Reference genome sequencing for broad-spectrum identification of bacterial and archaeal isolates by mass spectrometry.</title>
        <authorList>
            <person name="Sekiguchi Y."/>
            <person name="Tourlousse D.M."/>
        </authorList>
    </citation>
    <scope>NUCLEOTIDE SEQUENCE</scope>
    <source>
        <strain evidence="2">10succ1</strain>
    </source>
</reference>
<dbReference type="InterPro" id="IPR005583">
    <property type="entry name" value="YaaA"/>
</dbReference>
<dbReference type="GO" id="GO:0033194">
    <property type="term" value="P:response to hydroperoxide"/>
    <property type="evidence" value="ECO:0007669"/>
    <property type="project" value="TreeGrafter"/>
</dbReference>
<keyword evidence="3" id="KW-1185">Reference proteome</keyword>
<proteinExistence type="inferred from homology"/>
<comment type="caution">
    <text evidence="2">The sequence shown here is derived from an EMBL/GenBank/DDBJ whole genome shotgun (WGS) entry which is preliminary data.</text>
</comment>
<dbReference type="EMBL" id="BSDY01000018">
    <property type="protein sequence ID" value="GLI57435.1"/>
    <property type="molecule type" value="Genomic_DNA"/>
</dbReference>
<accession>A0A9W6GNY0</accession>
<evidence type="ECO:0000313" key="3">
    <source>
        <dbReference type="Proteomes" id="UP001144471"/>
    </source>
</evidence>
<dbReference type="HAMAP" id="MF_00652">
    <property type="entry name" value="UPF0246"/>
    <property type="match status" value="1"/>
</dbReference>
<sequence>MIVILSPSKTMDMTGSVELPHNNFSEKTMFLLEKLKTFSPEDLSKTMKVKGKTLESVVDIYANFHTSGYKKAIEAYTGAVFKGMKVKEYSQEERTFLDEHFIVLSALYGVLPADSLVREYRLDMTVKVLEEETLYAYWKEEVNNTLTELMKAKGENLLINLASTEFSKLIDRKTFPYEIIDIDFKEERDGKFKAVSTYAKKARGVMGRYIVKNKISQGKDLKEFKEEGYSFNQELSTDKKYIFTR</sequence>
<name>A0A9W6GNY0_9FUSO</name>
<evidence type="ECO:0000256" key="1">
    <source>
        <dbReference type="HAMAP-Rule" id="MF_00652"/>
    </source>
</evidence>
<organism evidence="2 3">
    <name type="scientific">Propionigenium maris DSM 9537</name>
    <dbReference type="NCBI Taxonomy" id="1123000"/>
    <lineage>
        <taxon>Bacteria</taxon>
        <taxon>Fusobacteriati</taxon>
        <taxon>Fusobacteriota</taxon>
        <taxon>Fusobacteriia</taxon>
        <taxon>Fusobacteriales</taxon>
        <taxon>Fusobacteriaceae</taxon>
        <taxon>Propionigenium</taxon>
    </lineage>
</organism>
<dbReference type="PANTHER" id="PTHR30283">
    <property type="entry name" value="PEROXIDE STRESS RESPONSE PROTEIN YAAA"/>
    <property type="match status" value="1"/>
</dbReference>
<protein>
    <recommendedName>
        <fullName evidence="1">UPF0246 protein PM10SUCC1_29490</fullName>
    </recommendedName>
</protein>
<dbReference type="Pfam" id="PF03883">
    <property type="entry name" value="H2O2_YaaD"/>
    <property type="match status" value="1"/>
</dbReference>
<evidence type="ECO:0000313" key="2">
    <source>
        <dbReference type="EMBL" id="GLI57435.1"/>
    </source>
</evidence>